<keyword evidence="3 5" id="KW-0371">Homeobox</keyword>
<evidence type="ECO:0000259" key="9">
    <source>
        <dbReference type="PROSITE" id="PS50071"/>
    </source>
</evidence>
<keyword evidence="4 5" id="KW-0539">Nucleus</keyword>
<dbReference type="CDD" id="cd00086">
    <property type="entry name" value="homeodomain"/>
    <property type="match status" value="1"/>
</dbReference>
<gene>
    <name evidence="11" type="primary">Pou5f1</name>
    <name evidence="11" type="ORF">GTO95_0018455</name>
</gene>
<dbReference type="AlphaFoldDB" id="A0A8J7P606"/>
<feature type="non-terminal residue" evidence="11">
    <location>
        <position position="485"/>
    </location>
</feature>
<dbReference type="GO" id="GO:0000978">
    <property type="term" value="F:RNA polymerase II cis-regulatory region sequence-specific DNA binding"/>
    <property type="evidence" value="ECO:0007669"/>
    <property type="project" value="TreeGrafter"/>
</dbReference>
<comment type="similarity">
    <text evidence="7">Belongs to the POU transcription factor family.</text>
</comment>
<evidence type="ECO:0000256" key="5">
    <source>
        <dbReference type="PROSITE-ProRule" id="PRU00108"/>
    </source>
</evidence>
<dbReference type="EMBL" id="JAAWVO010067529">
    <property type="protein sequence ID" value="MBN3323821.1"/>
    <property type="molecule type" value="Genomic_DNA"/>
</dbReference>
<feature type="domain" description="POU-specific" evidence="10">
    <location>
        <begin position="261"/>
        <end position="335"/>
    </location>
</feature>
<feature type="region of interest" description="Disordered" evidence="8">
    <location>
        <begin position="124"/>
        <end position="144"/>
    </location>
</feature>
<dbReference type="PROSITE" id="PS51179">
    <property type="entry name" value="POU_3"/>
    <property type="match status" value="1"/>
</dbReference>
<protein>
    <recommendedName>
        <fullName evidence="7">POU domain protein</fullName>
    </recommendedName>
</protein>
<evidence type="ECO:0000256" key="6">
    <source>
        <dbReference type="RuleBase" id="RU000682"/>
    </source>
</evidence>
<dbReference type="Pfam" id="PF00157">
    <property type="entry name" value="Pou"/>
    <property type="match status" value="1"/>
</dbReference>
<dbReference type="InterPro" id="IPR001356">
    <property type="entry name" value="HD"/>
</dbReference>
<evidence type="ECO:0000259" key="10">
    <source>
        <dbReference type="PROSITE" id="PS51179"/>
    </source>
</evidence>
<feature type="domain" description="Homeobox" evidence="9">
    <location>
        <begin position="353"/>
        <end position="413"/>
    </location>
</feature>
<dbReference type="FunFam" id="1.10.10.60:FF:000161">
    <property type="entry name" value="POU domain protein"/>
    <property type="match status" value="1"/>
</dbReference>
<evidence type="ECO:0000256" key="8">
    <source>
        <dbReference type="SAM" id="MobiDB-lite"/>
    </source>
</evidence>
<feature type="compositionally biased region" description="Low complexity" evidence="8">
    <location>
        <begin position="195"/>
        <end position="216"/>
    </location>
</feature>
<feature type="compositionally biased region" description="Low complexity" evidence="8">
    <location>
        <begin position="161"/>
        <end position="186"/>
    </location>
</feature>
<dbReference type="Gene3D" id="1.10.10.60">
    <property type="entry name" value="Homeodomain-like"/>
    <property type="match status" value="1"/>
</dbReference>
<dbReference type="PROSITE" id="PS00465">
    <property type="entry name" value="POU_2"/>
    <property type="match status" value="1"/>
</dbReference>
<evidence type="ECO:0000313" key="12">
    <source>
        <dbReference type="Proteomes" id="UP000736164"/>
    </source>
</evidence>
<evidence type="ECO:0000256" key="2">
    <source>
        <dbReference type="ARBA" id="ARBA00023125"/>
    </source>
</evidence>
<keyword evidence="7" id="KW-0804">Transcription</keyword>
<dbReference type="SUPFAM" id="SSF47413">
    <property type="entry name" value="lambda repressor-like DNA-binding domains"/>
    <property type="match status" value="1"/>
</dbReference>
<accession>A0A8J7P606</accession>
<feature type="region of interest" description="Disordered" evidence="8">
    <location>
        <begin position="161"/>
        <end position="228"/>
    </location>
</feature>
<comment type="caution">
    <text evidence="11">The sequence shown here is derived from an EMBL/GenBank/DDBJ whole genome shotgun (WGS) entry which is preliminary data.</text>
</comment>
<feature type="compositionally biased region" description="Low complexity" evidence="8">
    <location>
        <begin position="128"/>
        <end position="144"/>
    </location>
</feature>
<dbReference type="SMART" id="SM00352">
    <property type="entry name" value="POU"/>
    <property type="match status" value="1"/>
</dbReference>
<dbReference type="FunFam" id="1.10.260.40:FF:000001">
    <property type="entry name" value="POU domain protein"/>
    <property type="match status" value="1"/>
</dbReference>
<dbReference type="SUPFAM" id="SSF46689">
    <property type="entry name" value="Homeodomain-like"/>
    <property type="match status" value="1"/>
</dbReference>
<dbReference type="PRINTS" id="PR00028">
    <property type="entry name" value="POUDOMAIN"/>
</dbReference>
<comment type="subcellular location">
    <subcellularLocation>
        <location evidence="1 5 6">Nucleus</location>
    </subcellularLocation>
</comment>
<dbReference type="Proteomes" id="UP000736164">
    <property type="component" value="Unassembled WGS sequence"/>
</dbReference>
<feature type="DNA-binding region" description="Homeobox" evidence="5">
    <location>
        <begin position="355"/>
        <end position="414"/>
    </location>
</feature>
<dbReference type="InterPro" id="IPR017970">
    <property type="entry name" value="Homeobox_CS"/>
</dbReference>
<dbReference type="SMART" id="SM00389">
    <property type="entry name" value="HOX"/>
    <property type="match status" value="1"/>
</dbReference>
<dbReference type="Gene3D" id="1.10.260.40">
    <property type="entry name" value="lambda repressor-like DNA-binding domains"/>
    <property type="match status" value="1"/>
</dbReference>
<dbReference type="GO" id="GO:0005634">
    <property type="term" value="C:nucleus"/>
    <property type="evidence" value="ECO:0007669"/>
    <property type="project" value="UniProtKB-SubCell"/>
</dbReference>
<reference evidence="11" key="1">
    <citation type="journal article" date="2021" name="Cell">
        <title>Tracing the genetic footprints of vertebrate landing in non-teleost ray-finned fishes.</title>
        <authorList>
            <person name="Bi X."/>
            <person name="Wang K."/>
            <person name="Yang L."/>
            <person name="Pan H."/>
            <person name="Jiang H."/>
            <person name="Wei Q."/>
            <person name="Fang M."/>
            <person name="Yu H."/>
            <person name="Zhu C."/>
            <person name="Cai Y."/>
            <person name="He Y."/>
            <person name="Gan X."/>
            <person name="Zeng H."/>
            <person name="Yu D."/>
            <person name="Zhu Y."/>
            <person name="Jiang H."/>
            <person name="Qiu Q."/>
            <person name="Yang H."/>
            <person name="Zhang Y.E."/>
            <person name="Wang W."/>
            <person name="Zhu M."/>
            <person name="He S."/>
            <person name="Zhang G."/>
        </authorList>
    </citation>
    <scope>NUCLEOTIDE SEQUENCE</scope>
    <source>
        <strain evidence="11">Allg_001</strain>
    </source>
</reference>
<name>A0A8J7P606_ATRSP</name>
<evidence type="ECO:0000256" key="7">
    <source>
        <dbReference type="RuleBase" id="RU361194"/>
    </source>
</evidence>
<keyword evidence="12" id="KW-1185">Reference proteome</keyword>
<dbReference type="PANTHER" id="PTHR11636:SF128">
    <property type="entry name" value="POU DOMAIN PROTEIN-RELATED"/>
    <property type="match status" value="1"/>
</dbReference>
<evidence type="ECO:0000256" key="1">
    <source>
        <dbReference type="ARBA" id="ARBA00004123"/>
    </source>
</evidence>
<sequence length="485" mass="52296">MSERGLSPAQSGAGRPLYPQWGFGAASQPFTQAGLQNPDPASAPAYNGMAHHPQHLFAFSGAGADYKGADFQMSQPRYWYPPPGPELTGQVAGINAAAAAQPVNLSPPIAETREQIKTERDAEEYPLAKGGQPGSSSSSAEAVSYSGPWGSPFWPCLSHNPGGAPAPAGGAPGFPASRFRDAPATPQHHHHHHQQQQQQEQQQTPSSGQPSSSGASDSEDEPGPVSELLEGPQIRFGLAPGGAFPVWPEKSQSCQYSGVFTEVITSQDLEQFSKEFKQKRITMGFTQADVGLALGHLYGKMFSQTTICRFEALQLSYKNLCKLKPLLQSWLAEAEASENPQDLFKVERVFLDTRKRKRRTSLETSVRGALESYFAGCPKPNAQEMTRIADDLGLERDVVRVWFCNRRQKGKRLLMPFEEEDGLEGQSFEQSPPMPLGMGSLPGGGYPGVTLPAGSHLYMAPFPGADALKQGLHPGLALRVGNLSS</sequence>
<dbReference type="InterPro" id="IPR010982">
    <property type="entry name" value="Lambda_DNA-bd_dom_sf"/>
</dbReference>
<proteinExistence type="inferred from homology"/>
<keyword evidence="2 5" id="KW-0238">DNA-binding</keyword>
<dbReference type="InterPro" id="IPR000327">
    <property type="entry name" value="POU_dom"/>
</dbReference>
<dbReference type="PANTHER" id="PTHR11636">
    <property type="entry name" value="POU DOMAIN"/>
    <property type="match status" value="1"/>
</dbReference>
<dbReference type="Pfam" id="PF00046">
    <property type="entry name" value="Homeodomain"/>
    <property type="match status" value="1"/>
</dbReference>
<feature type="non-terminal residue" evidence="11">
    <location>
        <position position="1"/>
    </location>
</feature>
<dbReference type="InterPro" id="IPR050255">
    <property type="entry name" value="POU_domain_TF"/>
</dbReference>
<dbReference type="GO" id="GO:0000981">
    <property type="term" value="F:DNA-binding transcription factor activity, RNA polymerase II-specific"/>
    <property type="evidence" value="ECO:0007669"/>
    <property type="project" value="InterPro"/>
</dbReference>
<evidence type="ECO:0000256" key="4">
    <source>
        <dbReference type="ARBA" id="ARBA00023242"/>
    </source>
</evidence>
<feature type="region of interest" description="Disordered" evidence="8">
    <location>
        <begin position="1"/>
        <end position="47"/>
    </location>
</feature>
<evidence type="ECO:0000256" key="3">
    <source>
        <dbReference type="ARBA" id="ARBA00023155"/>
    </source>
</evidence>
<dbReference type="InterPro" id="IPR013847">
    <property type="entry name" value="POU"/>
</dbReference>
<dbReference type="InterPro" id="IPR009057">
    <property type="entry name" value="Homeodomain-like_sf"/>
</dbReference>
<evidence type="ECO:0000313" key="11">
    <source>
        <dbReference type="EMBL" id="MBN3323821.1"/>
    </source>
</evidence>
<organism evidence="11 12">
    <name type="scientific">Atractosteus spatula</name>
    <name type="common">Alligator gar</name>
    <name type="synonym">Lepisosteus spatula</name>
    <dbReference type="NCBI Taxonomy" id="7917"/>
    <lineage>
        <taxon>Eukaryota</taxon>
        <taxon>Metazoa</taxon>
        <taxon>Chordata</taxon>
        <taxon>Craniata</taxon>
        <taxon>Vertebrata</taxon>
        <taxon>Euteleostomi</taxon>
        <taxon>Actinopterygii</taxon>
        <taxon>Neopterygii</taxon>
        <taxon>Holostei</taxon>
        <taxon>Semionotiformes</taxon>
        <taxon>Lepisosteidae</taxon>
        <taxon>Atractosteus</taxon>
    </lineage>
</organism>
<dbReference type="PROSITE" id="PS00027">
    <property type="entry name" value="HOMEOBOX_1"/>
    <property type="match status" value="1"/>
</dbReference>
<dbReference type="PROSITE" id="PS50071">
    <property type="entry name" value="HOMEOBOX_2"/>
    <property type="match status" value="1"/>
</dbReference>